<dbReference type="SUPFAM" id="SSF140931">
    <property type="entry name" value="Fic-like"/>
    <property type="match status" value="1"/>
</dbReference>
<evidence type="ECO:0000256" key="6">
    <source>
        <dbReference type="ARBA" id="ARBA00047939"/>
    </source>
</evidence>
<protein>
    <recommendedName>
        <fullName evidence="5">protein adenylyltransferase</fullName>
        <ecNumber evidence="5">2.7.7.108</ecNumber>
    </recommendedName>
</protein>
<comment type="caution">
    <text evidence="10">The sequence shown here is derived from an EMBL/GenBank/DDBJ whole genome shotgun (WGS) entry which is preliminary data.</text>
</comment>
<keyword evidence="1" id="KW-0808">Transferase</keyword>
<proteinExistence type="predicted"/>
<evidence type="ECO:0000256" key="7">
    <source>
        <dbReference type="ARBA" id="ARBA00048696"/>
    </source>
</evidence>
<dbReference type="EMBL" id="AEJM01000001">
    <property type="protein sequence ID" value="EGY35342.1"/>
    <property type="molecule type" value="Genomic_DNA"/>
</dbReference>
<dbReference type="GO" id="GO:0051302">
    <property type="term" value="P:regulation of cell division"/>
    <property type="evidence" value="ECO:0007669"/>
    <property type="project" value="TreeGrafter"/>
</dbReference>
<keyword evidence="4" id="KW-0067">ATP-binding</keyword>
<dbReference type="EC" id="2.7.7.108" evidence="5"/>
<name>G4A5F2_AGGAC</name>
<dbReference type="PATRIC" id="fig|907488.3.peg.36"/>
<evidence type="ECO:0000313" key="11">
    <source>
        <dbReference type="Proteomes" id="UP000005508"/>
    </source>
</evidence>
<comment type="catalytic activity">
    <reaction evidence="6">
        <text>L-threonyl-[protein] + ATP = 3-O-(5'-adenylyl)-L-threonyl-[protein] + diphosphate</text>
        <dbReference type="Rhea" id="RHEA:54292"/>
        <dbReference type="Rhea" id="RHEA-COMP:11060"/>
        <dbReference type="Rhea" id="RHEA-COMP:13847"/>
        <dbReference type="ChEBI" id="CHEBI:30013"/>
        <dbReference type="ChEBI" id="CHEBI:30616"/>
        <dbReference type="ChEBI" id="CHEBI:33019"/>
        <dbReference type="ChEBI" id="CHEBI:138113"/>
        <dbReference type="EC" id="2.7.7.108"/>
    </reaction>
</comment>
<feature type="compositionally biased region" description="Polar residues" evidence="8">
    <location>
        <begin position="236"/>
        <end position="248"/>
    </location>
</feature>
<dbReference type="PANTHER" id="PTHR39560:SF1">
    <property type="entry name" value="PROTEIN ADENYLYLTRANSFERASE FIC-RELATED"/>
    <property type="match status" value="1"/>
</dbReference>
<keyword evidence="3" id="KW-0547">Nucleotide-binding</keyword>
<feature type="domain" description="Fido" evidence="9">
    <location>
        <begin position="1"/>
        <end position="105"/>
    </location>
</feature>
<feature type="region of interest" description="Disordered" evidence="8">
    <location>
        <begin position="225"/>
        <end position="248"/>
    </location>
</feature>
<organism evidence="10 11">
    <name type="scientific">Aggregatibacter actinomycetemcomitans serotype e str. SC1083</name>
    <dbReference type="NCBI Taxonomy" id="907488"/>
    <lineage>
        <taxon>Bacteria</taxon>
        <taxon>Pseudomonadati</taxon>
        <taxon>Pseudomonadota</taxon>
        <taxon>Gammaproteobacteria</taxon>
        <taxon>Pasteurellales</taxon>
        <taxon>Pasteurellaceae</taxon>
        <taxon>Aggregatibacter</taxon>
    </lineage>
</organism>
<dbReference type="Proteomes" id="UP000005508">
    <property type="component" value="Unassembled WGS sequence"/>
</dbReference>
<dbReference type="Gene3D" id="1.10.3290.10">
    <property type="entry name" value="Fido-like domain"/>
    <property type="match status" value="1"/>
</dbReference>
<dbReference type="RefSeq" id="WP_005555354.1">
    <property type="nucleotide sequence ID" value="NZ_AEJM01000001.1"/>
</dbReference>
<evidence type="ECO:0000256" key="3">
    <source>
        <dbReference type="ARBA" id="ARBA00022741"/>
    </source>
</evidence>
<evidence type="ECO:0000259" key="9">
    <source>
        <dbReference type="PROSITE" id="PS51459"/>
    </source>
</evidence>
<dbReference type="PROSITE" id="PS51459">
    <property type="entry name" value="FIDO"/>
    <property type="match status" value="1"/>
</dbReference>
<dbReference type="InterPro" id="IPR003812">
    <property type="entry name" value="Fido"/>
</dbReference>
<comment type="catalytic activity">
    <reaction evidence="7">
        <text>L-tyrosyl-[protein] + ATP = O-(5'-adenylyl)-L-tyrosyl-[protein] + diphosphate</text>
        <dbReference type="Rhea" id="RHEA:54288"/>
        <dbReference type="Rhea" id="RHEA-COMP:10136"/>
        <dbReference type="Rhea" id="RHEA-COMP:13846"/>
        <dbReference type="ChEBI" id="CHEBI:30616"/>
        <dbReference type="ChEBI" id="CHEBI:33019"/>
        <dbReference type="ChEBI" id="CHEBI:46858"/>
        <dbReference type="ChEBI" id="CHEBI:83624"/>
        <dbReference type="EC" id="2.7.7.108"/>
    </reaction>
</comment>
<evidence type="ECO:0000256" key="1">
    <source>
        <dbReference type="ARBA" id="ARBA00022679"/>
    </source>
</evidence>
<dbReference type="GO" id="GO:0070733">
    <property type="term" value="F:AMPylase activity"/>
    <property type="evidence" value="ECO:0007669"/>
    <property type="project" value="UniProtKB-EC"/>
</dbReference>
<sequence length="248" mass="28063">MDSRSIKEAEDTLNAININRLKTFNKDEFAKEVADIYKKLDYIHPLPNGNSRTLREFTRILSEEVGFKLDWSKATRTEIYLARDFEVNSVSLLKNADPVQRIALQDEINAILYHKEYKSLEEIISDSLSELNVEQSKVYKVDFSFNGELSEKLGQKSYDVLVNGVKANEIIKQDSQISKALDGFADHKDIQQKGITAEALKSGAIKPKQLDNELKVNRPEARAINAVGSKIKPKSQEQQAQKSKGFSL</sequence>
<evidence type="ECO:0000256" key="8">
    <source>
        <dbReference type="SAM" id="MobiDB-lite"/>
    </source>
</evidence>
<evidence type="ECO:0000313" key="10">
    <source>
        <dbReference type="EMBL" id="EGY35342.1"/>
    </source>
</evidence>
<accession>G4A5F2</accession>
<reference evidence="10 11" key="1">
    <citation type="submission" date="2010-10" db="EMBL/GenBank/DDBJ databases">
        <authorList>
            <person name="Chen C."/>
            <person name="Kittichotirat W."/>
            <person name="Asikainen S."/>
            <person name="Bumgarner R."/>
        </authorList>
    </citation>
    <scope>NUCLEOTIDE SEQUENCE [LARGE SCALE GENOMIC DNA]</scope>
    <source>
        <strain evidence="10 11">SC1083</strain>
    </source>
</reference>
<dbReference type="SMR" id="G4A5F2"/>
<evidence type="ECO:0000256" key="5">
    <source>
        <dbReference type="ARBA" id="ARBA00034531"/>
    </source>
</evidence>
<gene>
    <name evidence="10" type="ORF">SC1083_0037</name>
</gene>
<evidence type="ECO:0000256" key="4">
    <source>
        <dbReference type="ARBA" id="ARBA00022840"/>
    </source>
</evidence>
<keyword evidence="2" id="KW-0548">Nucleotidyltransferase</keyword>
<evidence type="ECO:0000256" key="2">
    <source>
        <dbReference type="ARBA" id="ARBA00022695"/>
    </source>
</evidence>
<dbReference type="AlphaFoldDB" id="G4A5F2"/>
<dbReference type="GO" id="GO:0005524">
    <property type="term" value="F:ATP binding"/>
    <property type="evidence" value="ECO:0007669"/>
    <property type="project" value="UniProtKB-KW"/>
</dbReference>
<dbReference type="PANTHER" id="PTHR39560">
    <property type="entry name" value="PROTEIN ADENYLYLTRANSFERASE FIC-RELATED"/>
    <property type="match status" value="1"/>
</dbReference>
<dbReference type="InterPro" id="IPR036597">
    <property type="entry name" value="Fido-like_dom_sf"/>
</dbReference>